<evidence type="ECO:0000256" key="1">
    <source>
        <dbReference type="ARBA" id="ARBA00004123"/>
    </source>
</evidence>
<evidence type="ECO:0000256" key="13">
    <source>
        <dbReference type="SAM" id="MobiDB-lite"/>
    </source>
</evidence>
<dbReference type="InterPro" id="IPR013763">
    <property type="entry name" value="Cyclin-like_dom"/>
</dbReference>
<keyword evidence="4" id="KW-0677">Repeat</keyword>
<evidence type="ECO:0000256" key="3">
    <source>
        <dbReference type="ARBA" id="ARBA00022723"/>
    </source>
</evidence>
<evidence type="ECO:0000256" key="10">
    <source>
        <dbReference type="ARBA" id="ARBA00023242"/>
    </source>
</evidence>
<dbReference type="InterPro" id="IPR000812">
    <property type="entry name" value="TFIIB"/>
</dbReference>
<dbReference type="Pfam" id="PF08271">
    <property type="entry name" value="Zn_Ribbon_TF"/>
    <property type="match status" value="1"/>
</dbReference>
<keyword evidence="5 12" id="KW-0863">Zinc-finger</keyword>
<dbReference type="GO" id="GO:0001006">
    <property type="term" value="F:RNA polymerase III type 3 promoter sequence-specific DNA binding"/>
    <property type="evidence" value="ECO:0007669"/>
    <property type="project" value="TreeGrafter"/>
</dbReference>
<dbReference type="VEuPathDB" id="FungiDB:CXQ87_003880"/>
<dbReference type="InterPro" id="IPR013137">
    <property type="entry name" value="Znf_TFIIB"/>
</dbReference>
<feature type="domain" description="TFIIB-type" evidence="14">
    <location>
        <begin position="6"/>
        <end position="39"/>
    </location>
</feature>
<dbReference type="Gene3D" id="1.20.5.650">
    <property type="entry name" value="Single helix bin"/>
    <property type="match status" value="1"/>
</dbReference>
<keyword evidence="7" id="KW-0805">Transcription regulation</keyword>
<sequence length="779" mass="86262">MAAVQRVKRCPGCHHTKFIQDMSASSGDLSCENCGMVQEENPIISEVQFGESSSGAAMVQGAMVGADQVRANFSMRNAMESREQTLLSAKSKIKKLGSAMKIPEYILESASGWFKLALVQNFVQGRRSQNVIAACLYVACRHEKTHHLLIDFSSRLQISVFSLGATYLKLVRALQIQKLPLADPSLFIQHFAERLDFGDQTAKICRDATKLASTMAKDWIYEGRRPAGIAGACLMLAARMNDQRRSHGEIVAIARVGEETIQKRLNEFGKTQSGAMTLSQFRESEGAASSLPPSFTQNRKIESRISSILSQRSRVVKQYRKLASRNKLFDVLFEQESDKRPVPKSESNSDIAAQKSDESEKENTREGTPKDSAEAATANESNKEAETGESEVDKGANETNEKSQEDNAKGEANETNEKSQEDNAKGEANETPTKANAENDGENDETANGNEEADDDDEDDEIFDLLPDADDPPPQPKDDQPYKPTSKRLSGLRTDFGLRNRRSRPTYDDNSFEKEYDALPAKHASRKRRSTTASVVKKDGLLRSVLAGGDLTEKDVETALEMIWKNQQKTLQQSLYQIPSESQARSLFVPEEEGPEFSPTPEEVDGDEERLARQIELNRPRNLLKNLPTTESLLSKVSDDPNLGDDEDDDEIDSMLLNKKMSEDKEKIWTSLNYEFLIAQEKRVLKQAADEIAGNTSGQQRKRRRIKDTSMDPVLNDAAVANAISSIGEDGKAATPADSARQMFNNKAFSKKINYDSIGSLFRSAPTAADSSVSPKPSV</sequence>
<keyword evidence="6" id="KW-0862">Zinc</keyword>
<dbReference type="Gene3D" id="2.20.25.10">
    <property type="match status" value="1"/>
</dbReference>
<dbReference type="InterPro" id="IPR013150">
    <property type="entry name" value="TFIIB_cyclin"/>
</dbReference>
<evidence type="ECO:0000259" key="14">
    <source>
        <dbReference type="PROSITE" id="PS51134"/>
    </source>
</evidence>
<evidence type="ECO:0000256" key="11">
    <source>
        <dbReference type="ARBA" id="ARBA00031009"/>
    </source>
</evidence>
<gene>
    <name evidence="15" type="ORF">CXQ87_003880</name>
</gene>
<dbReference type="GO" id="GO:0006384">
    <property type="term" value="P:transcription initiation at RNA polymerase III promoter"/>
    <property type="evidence" value="ECO:0007669"/>
    <property type="project" value="UniProtKB-ARBA"/>
</dbReference>
<reference evidence="15 16" key="1">
    <citation type="submission" date="2017-12" db="EMBL/GenBank/DDBJ databases">
        <title>Genome Sequence of the Amphotericin B-resistant Candida duobushaemulonii strain, B09383.</title>
        <authorList>
            <person name="Chow N.A."/>
            <person name="Gade L."/>
            <person name="Batra D."/>
            <person name="Rowe L.A."/>
            <person name="Loparev V.N."/>
            <person name="Litvintseva A.P."/>
        </authorList>
    </citation>
    <scope>NUCLEOTIDE SEQUENCE [LARGE SCALE GENOMIC DNA]</scope>
    <source>
        <strain evidence="15 16">B09383</strain>
    </source>
</reference>
<comment type="subcellular location">
    <subcellularLocation>
        <location evidence="1">Nucleus</location>
    </subcellularLocation>
</comment>
<feature type="compositionally biased region" description="Acidic residues" evidence="13">
    <location>
        <begin position="439"/>
        <end position="471"/>
    </location>
</feature>
<dbReference type="GO" id="GO:0008270">
    <property type="term" value="F:zinc ion binding"/>
    <property type="evidence" value="ECO:0007669"/>
    <property type="project" value="UniProtKB-KW"/>
</dbReference>
<dbReference type="CDD" id="cd20554">
    <property type="entry name" value="CYCLIN_TFIIIB90_rpt2"/>
    <property type="match status" value="1"/>
</dbReference>
<evidence type="ECO:0000313" key="16">
    <source>
        <dbReference type="Proteomes" id="UP000244406"/>
    </source>
</evidence>
<comment type="caution">
    <text evidence="15">The sequence shown here is derived from an EMBL/GenBank/DDBJ whole genome shotgun (WGS) entry which is preliminary data.</text>
</comment>
<evidence type="ECO:0000256" key="7">
    <source>
        <dbReference type="ARBA" id="ARBA00023015"/>
    </source>
</evidence>
<dbReference type="PANTHER" id="PTHR11618">
    <property type="entry name" value="TRANSCRIPTION INITIATION FACTOR IIB-RELATED"/>
    <property type="match status" value="1"/>
</dbReference>
<dbReference type="RefSeq" id="XP_025336957.1">
    <property type="nucleotide sequence ID" value="XM_025482339.1"/>
</dbReference>
<dbReference type="AlphaFoldDB" id="A0A2V1ACD1"/>
<dbReference type="SUPFAM" id="SSF47954">
    <property type="entry name" value="Cyclin-like"/>
    <property type="match status" value="2"/>
</dbReference>
<dbReference type="GO" id="GO:0000126">
    <property type="term" value="C:transcription factor TFIIIB complex"/>
    <property type="evidence" value="ECO:0007669"/>
    <property type="project" value="TreeGrafter"/>
</dbReference>
<organism evidence="15 16">
    <name type="scientific">Candidozyma duobushaemuli</name>
    <dbReference type="NCBI Taxonomy" id="1231522"/>
    <lineage>
        <taxon>Eukaryota</taxon>
        <taxon>Fungi</taxon>
        <taxon>Dikarya</taxon>
        <taxon>Ascomycota</taxon>
        <taxon>Saccharomycotina</taxon>
        <taxon>Pichiomycetes</taxon>
        <taxon>Metschnikowiaceae</taxon>
        <taxon>Candidozyma</taxon>
    </lineage>
</organism>
<evidence type="ECO:0000256" key="9">
    <source>
        <dbReference type="ARBA" id="ARBA00023163"/>
    </source>
</evidence>
<dbReference type="EMBL" id="PKFP01000004">
    <property type="protein sequence ID" value="PVH16017.1"/>
    <property type="molecule type" value="Genomic_DNA"/>
</dbReference>
<accession>A0A2V1ACD1</accession>
<evidence type="ECO:0000256" key="6">
    <source>
        <dbReference type="ARBA" id="ARBA00022833"/>
    </source>
</evidence>
<dbReference type="GO" id="GO:0070897">
    <property type="term" value="P:transcription preinitiation complex assembly"/>
    <property type="evidence" value="ECO:0007669"/>
    <property type="project" value="InterPro"/>
</dbReference>
<dbReference type="SMART" id="SM00385">
    <property type="entry name" value="CYCLIN"/>
    <property type="match status" value="2"/>
</dbReference>
<dbReference type="InterPro" id="IPR036915">
    <property type="entry name" value="Cyclin-like_sf"/>
</dbReference>
<comment type="similarity">
    <text evidence="2">Belongs to the TFIIB family.</text>
</comment>
<dbReference type="FunFam" id="1.10.472.10:FF:000002">
    <property type="entry name" value="Transcription factor IIIB 90 kDa subunit"/>
    <property type="match status" value="1"/>
</dbReference>
<protein>
    <recommendedName>
        <fullName evidence="11">B-related factor 1</fullName>
    </recommendedName>
</protein>
<dbReference type="PRINTS" id="PR00685">
    <property type="entry name" value="TIFACTORIIB"/>
</dbReference>
<evidence type="ECO:0000256" key="2">
    <source>
        <dbReference type="ARBA" id="ARBA00010857"/>
    </source>
</evidence>
<dbReference type="FunFam" id="1.10.472.10:FF:000007">
    <property type="entry name" value="Transcription factor IIIB 90 kDa subunit"/>
    <property type="match status" value="1"/>
</dbReference>
<keyword evidence="9" id="KW-0804">Transcription</keyword>
<dbReference type="GO" id="GO:0017025">
    <property type="term" value="F:TBP-class protein binding"/>
    <property type="evidence" value="ECO:0007669"/>
    <property type="project" value="InterPro"/>
</dbReference>
<keyword evidence="8" id="KW-0010">Activator</keyword>
<dbReference type="Pfam" id="PF07741">
    <property type="entry name" value="BRF1"/>
    <property type="match status" value="1"/>
</dbReference>
<dbReference type="GeneID" id="37003880"/>
<feature type="compositionally biased region" description="Basic and acidic residues" evidence="13">
    <location>
        <begin position="505"/>
        <end position="517"/>
    </location>
</feature>
<dbReference type="GO" id="GO:0005634">
    <property type="term" value="C:nucleus"/>
    <property type="evidence" value="ECO:0007669"/>
    <property type="project" value="UniProtKB-SubCell"/>
</dbReference>
<evidence type="ECO:0000256" key="4">
    <source>
        <dbReference type="ARBA" id="ARBA00022737"/>
    </source>
</evidence>
<dbReference type="PROSITE" id="PS51134">
    <property type="entry name" value="ZF_TFIIB"/>
    <property type="match status" value="1"/>
</dbReference>
<evidence type="ECO:0000256" key="8">
    <source>
        <dbReference type="ARBA" id="ARBA00023159"/>
    </source>
</evidence>
<dbReference type="Gene3D" id="1.10.472.10">
    <property type="entry name" value="Cyclin-like"/>
    <property type="match status" value="2"/>
</dbReference>
<dbReference type="CDD" id="cd20553">
    <property type="entry name" value="CYCLIN_TFIIIB90_rpt1"/>
    <property type="match status" value="1"/>
</dbReference>
<keyword evidence="16" id="KW-1185">Reference proteome</keyword>
<evidence type="ECO:0000256" key="12">
    <source>
        <dbReference type="PROSITE-ProRule" id="PRU00469"/>
    </source>
</evidence>
<dbReference type="PANTHER" id="PTHR11618:SF4">
    <property type="entry name" value="TRANSCRIPTION FACTOR IIIB 90 KDA SUBUNIT"/>
    <property type="match status" value="1"/>
</dbReference>
<feature type="compositionally biased region" description="Basic and acidic residues" evidence="13">
    <location>
        <begin position="355"/>
        <end position="373"/>
    </location>
</feature>
<feature type="region of interest" description="Disordered" evidence="13">
    <location>
        <begin position="336"/>
        <end position="539"/>
    </location>
</feature>
<dbReference type="GO" id="GO:0000995">
    <property type="term" value="F:RNA polymerase III general transcription initiation factor activity"/>
    <property type="evidence" value="ECO:0007669"/>
    <property type="project" value="TreeGrafter"/>
</dbReference>
<keyword evidence="3" id="KW-0479">Metal-binding</keyword>
<dbReference type="GO" id="GO:0097550">
    <property type="term" value="C:transcription preinitiation complex"/>
    <property type="evidence" value="ECO:0007669"/>
    <property type="project" value="TreeGrafter"/>
</dbReference>
<dbReference type="PROSITE" id="PS00782">
    <property type="entry name" value="TFIIB"/>
    <property type="match status" value="2"/>
</dbReference>
<feature type="region of interest" description="Disordered" evidence="13">
    <location>
        <begin position="586"/>
        <end position="607"/>
    </location>
</feature>
<keyword evidence="10" id="KW-0539">Nucleus</keyword>
<dbReference type="InterPro" id="IPR011665">
    <property type="entry name" value="BRF1_TBP-bd_dom"/>
</dbReference>
<feature type="compositionally biased region" description="Basic and acidic residues" evidence="13">
    <location>
        <begin position="381"/>
        <end position="428"/>
    </location>
</feature>
<dbReference type="Proteomes" id="UP000244406">
    <property type="component" value="Unassembled WGS sequence"/>
</dbReference>
<evidence type="ECO:0000256" key="5">
    <source>
        <dbReference type="ARBA" id="ARBA00022771"/>
    </source>
</evidence>
<dbReference type="SUPFAM" id="SSF57783">
    <property type="entry name" value="Zinc beta-ribbon"/>
    <property type="match status" value="1"/>
</dbReference>
<dbReference type="InterPro" id="IPR023486">
    <property type="entry name" value="TFIIB_CS"/>
</dbReference>
<proteinExistence type="inferred from homology"/>
<dbReference type="Pfam" id="PF00382">
    <property type="entry name" value="TFIIB"/>
    <property type="match status" value="2"/>
</dbReference>
<evidence type="ECO:0000313" key="15">
    <source>
        <dbReference type="EMBL" id="PVH16017.1"/>
    </source>
</evidence>
<name>A0A2V1ACD1_9ASCO</name>